<evidence type="ECO:0000256" key="2">
    <source>
        <dbReference type="ARBA" id="ARBA00022679"/>
    </source>
</evidence>
<feature type="region of interest" description="Disordered" evidence="7">
    <location>
        <begin position="886"/>
        <end position="921"/>
    </location>
</feature>
<evidence type="ECO:0000256" key="7">
    <source>
        <dbReference type="SAM" id="MobiDB-lite"/>
    </source>
</evidence>
<evidence type="ECO:0000256" key="5">
    <source>
        <dbReference type="ARBA" id="ARBA00022840"/>
    </source>
</evidence>
<dbReference type="Gene3D" id="3.30.200.20">
    <property type="entry name" value="Phosphorylase Kinase, domain 1"/>
    <property type="match status" value="1"/>
</dbReference>
<reference evidence="9 10" key="1">
    <citation type="submission" date="2016-10" db="EMBL/GenBank/DDBJ databases">
        <authorList>
            <person name="Cai Z."/>
        </authorList>
    </citation>
    <scope>NUCLEOTIDE SEQUENCE [LARGE SCALE GENOMIC DNA]</scope>
</reference>
<dbReference type="EMBL" id="FNXT01001188">
    <property type="protein sequence ID" value="SZX73332.1"/>
    <property type="molecule type" value="Genomic_DNA"/>
</dbReference>
<evidence type="ECO:0000256" key="3">
    <source>
        <dbReference type="ARBA" id="ARBA00022741"/>
    </source>
</evidence>
<dbReference type="SMART" id="SM00220">
    <property type="entry name" value="S_TKc"/>
    <property type="match status" value="1"/>
</dbReference>
<keyword evidence="1" id="KW-0723">Serine/threonine-protein kinase</keyword>
<dbReference type="InterPro" id="IPR000719">
    <property type="entry name" value="Prot_kinase_dom"/>
</dbReference>
<feature type="compositionally biased region" description="Low complexity" evidence="7">
    <location>
        <begin position="732"/>
        <end position="751"/>
    </location>
</feature>
<keyword evidence="4" id="KW-0418">Kinase</keyword>
<dbReference type="InterPro" id="IPR051681">
    <property type="entry name" value="Ser/Thr_Kinases-Pseudokinases"/>
</dbReference>
<dbReference type="Pfam" id="PF07714">
    <property type="entry name" value="PK_Tyr_Ser-Thr"/>
    <property type="match status" value="1"/>
</dbReference>
<feature type="domain" description="Protein kinase" evidence="8">
    <location>
        <begin position="846"/>
        <end position="1210"/>
    </location>
</feature>
<dbReference type="PROSITE" id="PS50011">
    <property type="entry name" value="PROTEIN_KINASE_DOM"/>
    <property type="match status" value="1"/>
</dbReference>
<protein>
    <recommendedName>
        <fullName evidence="8">Protein kinase domain-containing protein</fullName>
    </recommendedName>
</protein>
<feature type="region of interest" description="Disordered" evidence="7">
    <location>
        <begin position="1246"/>
        <end position="1306"/>
    </location>
</feature>
<dbReference type="GO" id="GO:0005524">
    <property type="term" value="F:ATP binding"/>
    <property type="evidence" value="ECO:0007669"/>
    <property type="project" value="UniProtKB-UniRule"/>
</dbReference>
<dbReference type="Proteomes" id="UP000256970">
    <property type="component" value="Unassembled WGS sequence"/>
</dbReference>
<keyword evidence="3 6" id="KW-0547">Nucleotide-binding</keyword>
<evidence type="ECO:0000256" key="4">
    <source>
        <dbReference type="ARBA" id="ARBA00022777"/>
    </source>
</evidence>
<feature type="binding site" evidence="6">
    <location>
        <position position="873"/>
    </location>
    <ligand>
        <name>ATP</name>
        <dbReference type="ChEBI" id="CHEBI:30616"/>
    </ligand>
</feature>
<feature type="compositionally biased region" description="Low complexity" evidence="7">
    <location>
        <begin position="1251"/>
        <end position="1280"/>
    </location>
</feature>
<proteinExistence type="predicted"/>
<feature type="region of interest" description="Disordered" evidence="7">
    <location>
        <begin position="779"/>
        <end position="814"/>
    </location>
</feature>
<evidence type="ECO:0000256" key="1">
    <source>
        <dbReference type="ARBA" id="ARBA00022527"/>
    </source>
</evidence>
<keyword evidence="5 6" id="KW-0067">ATP-binding</keyword>
<evidence type="ECO:0000256" key="6">
    <source>
        <dbReference type="PROSITE-ProRule" id="PRU10141"/>
    </source>
</evidence>
<feature type="compositionally biased region" description="Low complexity" evidence="7">
    <location>
        <begin position="712"/>
        <end position="723"/>
    </location>
</feature>
<dbReference type="InterPro" id="IPR008271">
    <property type="entry name" value="Ser/Thr_kinase_AS"/>
</dbReference>
<dbReference type="PROSITE" id="PS00108">
    <property type="entry name" value="PROTEIN_KINASE_ST"/>
    <property type="match status" value="1"/>
</dbReference>
<dbReference type="STRING" id="3088.A0A383W829"/>
<dbReference type="PROSITE" id="PS00107">
    <property type="entry name" value="PROTEIN_KINASE_ATP"/>
    <property type="match status" value="1"/>
</dbReference>
<accession>A0A383W829</accession>
<dbReference type="Gene3D" id="1.10.510.10">
    <property type="entry name" value="Transferase(Phosphotransferase) domain 1"/>
    <property type="match status" value="1"/>
</dbReference>
<dbReference type="PANTHER" id="PTHR44329">
    <property type="entry name" value="SERINE/THREONINE-PROTEIN KINASE TNNI3K-RELATED"/>
    <property type="match status" value="1"/>
</dbReference>
<dbReference type="InterPro" id="IPR011009">
    <property type="entry name" value="Kinase-like_dom_sf"/>
</dbReference>
<evidence type="ECO:0000259" key="8">
    <source>
        <dbReference type="PROSITE" id="PS50011"/>
    </source>
</evidence>
<feature type="region of interest" description="Disordered" evidence="7">
    <location>
        <begin position="712"/>
        <end position="755"/>
    </location>
</feature>
<dbReference type="InterPro" id="IPR017441">
    <property type="entry name" value="Protein_kinase_ATP_BS"/>
</dbReference>
<keyword evidence="2" id="KW-0808">Transferase</keyword>
<name>A0A383W829_TETOB</name>
<dbReference type="PANTHER" id="PTHR44329:SF214">
    <property type="entry name" value="PROTEIN KINASE DOMAIN-CONTAINING PROTEIN"/>
    <property type="match status" value="1"/>
</dbReference>
<dbReference type="InterPro" id="IPR001245">
    <property type="entry name" value="Ser-Thr/Tyr_kinase_cat_dom"/>
</dbReference>
<gene>
    <name evidence="9" type="ORF">BQ4739_LOCUS13437</name>
</gene>
<dbReference type="SUPFAM" id="SSF56112">
    <property type="entry name" value="Protein kinase-like (PK-like)"/>
    <property type="match status" value="1"/>
</dbReference>
<evidence type="ECO:0000313" key="9">
    <source>
        <dbReference type="EMBL" id="SZX73332.1"/>
    </source>
</evidence>
<dbReference type="GO" id="GO:0004674">
    <property type="term" value="F:protein serine/threonine kinase activity"/>
    <property type="evidence" value="ECO:0007669"/>
    <property type="project" value="UniProtKB-KW"/>
</dbReference>
<organism evidence="9 10">
    <name type="scientific">Tetradesmus obliquus</name>
    <name type="common">Green alga</name>
    <name type="synonym">Acutodesmus obliquus</name>
    <dbReference type="NCBI Taxonomy" id="3088"/>
    <lineage>
        <taxon>Eukaryota</taxon>
        <taxon>Viridiplantae</taxon>
        <taxon>Chlorophyta</taxon>
        <taxon>core chlorophytes</taxon>
        <taxon>Chlorophyceae</taxon>
        <taxon>CS clade</taxon>
        <taxon>Sphaeropleales</taxon>
        <taxon>Scenedesmaceae</taxon>
        <taxon>Tetradesmus</taxon>
    </lineage>
</organism>
<feature type="compositionally biased region" description="Low complexity" evidence="7">
    <location>
        <begin position="784"/>
        <end position="814"/>
    </location>
</feature>
<keyword evidence="10" id="KW-1185">Reference proteome</keyword>
<sequence length="1306" mass="137714">MYRAPGSSLEMTDVRMLVSDETLQHQLQFFRDAAGGINVRTDGRSFLHIPEYADKSTTLCSVTLISGPCGADAADIFLQPSASAAAVPAAPPGGCNVRTVSNTTLIPTLLRDAGISTDQPLIVFIIANVSLGQGLHAGSIDIRRPTLMTGLWSVPTSVDLGMVVNQLNVTAPNAKVFWQSLYLENAAPGDAVSSIVATPYSAAVSANIWAMYCNRSHNCLNLHNTSTYLASENELSYLTFMYSMFNSPLPNMRQHTDFYHTELKVTVLDMGPGPNGQGMTLYNMSTSAWELVGAVYTTQPAVVIAPRLPFPPGAPMIRQSTQAAPWVEAVDSCASMQAALQAPSEETRLHVWMLLNNVTTAEADCWQKRDMRYTTQIYGQIQDHMIVSLASETQAAAGKAAAAAAMHTSSNGFNVFSLSFGFMRDVLVLPPQAADKFLQIQNVTLLQLPQGPGVRAAAGMNAGQGGDGPTPPDVWTLLLWSVNRTGEEGAVFLGDVQLLLPQPEWDFVASTARGASSFVVQLAGSVGLAFTSATVEGNAVRVASLQGPGIVGSNVWLLPDPTAAAAMPEPYVWPLSVSAAPSSGRLGGGSDSRSAVIGAAVGASVGGALLLLLGGCCWCWLVRRRQRLAGMYALPAATLGGGKGDAAAALGGVPGRRSGSGRSGSAYGLEPGDGAGQCVAIELGHVGESDTQGAPDGTGHLPVALVVKQSLPGQQGSSEQSGGLHTADAPLSDGPSSVASGSRSASGSGDPNLNTVVTGLQRWRTAISNTTMQVMERRMHSVHSTPPLGSSATSSSRLTTLSGATSAAHVQGTAGPQSAAEAAAAAAAAGRQMQEAAADAAAMPSLQLLGLLGQGSFGSVYMGIWHGKRVAVKVMQLPASALLGSAQEDQQQQQQQANRLSPDDQQRRRRTQQLQPNSPPHMAIMETVVSTQLSHPNVVQVFTYMLNPLTVDEAAAAAAAAAESGVSAPQQQLQPQGAPAAGGNRSISGWELRLVMEYCDQGTLREALDQKCFLRNSSNGYLAPTISLSLAHDIAAALLHLHSEGVVHGDLKAANVLLTRGGEDCGGLWAACLGFRVTAKVADFGLALQLDPSDTHATMAARGTPTHMSPELFLSGHVSKASDVYAFGILLFEMLTGQRAYAGVPIPLLPHEVARQGLRPAWPANLPPGCRDLQRLAEACWAQQPQDRPSLMEVFHFLECCQTGKPTPLLRNELLRMSQEQQPEQQQQGQPLEVHPVEQQLAGLLQSRNHQQQQQQQQPQQPRQSQGQQEPGRQQQQQQGAGINLSWSEVTYEGMKDPGPGLPAQQ</sequence>
<evidence type="ECO:0000313" key="10">
    <source>
        <dbReference type="Proteomes" id="UP000256970"/>
    </source>
</evidence>